<dbReference type="Pfam" id="PF05148">
    <property type="entry name" value="Methyltransf_8"/>
    <property type="match status" value="1"/>
</dbReference>
<evidence type="ECO:0000256" key="8">
    <source>
        <dbReference type="RuleBase" id="RU365074"/>
    </source>
</evidence>
<keyword evidence="6 8" id="KW-0949">S-adenosyl-L-methionine</keyword>
<comment type="function">
    <text evidence="8">S-adenosyl-L-methionine-dependent methyltransferase that specifically methylates the N(1) position of adenine in helix 25.1 in 25S rRNA. Required both for ribosomal 40S and 60S subunits biogenesis. Required for efficient pre-rRNA cleavage at site A2.</text>
</comment>
<dbReference type="Gene3D" id="1.10.10.2150">
    <property type="entry name" value="Ribosomal RNA-processing protein 8, N-terminal domain"/>
    <property type="match status" value="1"/>
</dbReference>
<comment type="similarity">
    <text evidence="2 8">Belongs to the methyltransferase superfamily. RRP8 family.</text>
</comment>
<dbReference type="GO" id="GO:0006364">
    <property type="term" value="P:rRNA processing"/>
    <property type="evidence" value="ECO:0007669"/>
    <property type="project" value="UniProtKB-UniRule"/>
</dbReference>
<protein>
    <recommendedName>
        <fullName evidence="8">Ribosomal RNA-processing protein 8</fullName>
        <ecNumber evidence="8">2.1.1.-</ecNumber>
    </recommendedName>
</protein>
<dbReference type="InParanoid" id="L2GRG3"/>
<evidence type="ECO:0000313" key="10">
    <source>
        <dbReference type="Proteomes" id="UP000011082"/>
    </source>
</evidence>
<evidence type="ECO:0000256" key="1">
    <source>
        <dbReference type="ARBA" id="ARBA00004604"/>
    </source>
</evidence>
<dbReference type="Gene3D" id="3.40.50.150">
    <property type="entry name" value="Vaccinia Virus protein VP39"/>
    <property type="match status" value="1"/>
</dbReference>
<dbReference type="GeneID" id="19880955"/>
<comment type="subcellular location">
    <subcellularLocation>
        <location evidence="1 8">Nucleus</location>
        <location evidence="1 8">Nucleolus</location>
    </subcellularLocation>
</comment>
<dbReference type="PANTHER" id="PTHR12787:SF0">
    <property type="entry name" value="RIBOSOMAL RNA-PROCESSING PROTEIN 8"/>
    <property type="match status" value="1"/>
</dbReference>
<dbReference type="OMA" id="HEGFRAQ"/>
<dbReference type="GO" id="GO:0008168">
    <property type="term" value="F:methyltransferase activity"/>
    <property type="evidence" value="ECO:0007669"/>
    <property type="project" value="UniProtKB-KW"/>
</dbReference>
<dbReference type="GO" id="GO:0005730">
    <property type="term" value="C:nucleolus"/>
    <property type="evidence" value="ECO:0007669"/>
    <property type="project" value="UniProtKB-SubCell"/>
</dbReference>
<dbReference type="EMBL" id="JH370130">
    <property type="protein sequence ID" value="ELA42922.1"/>
    <property type="molecule type" value="Genomic_DNA"/>
</dbReference>
<keyword evidence="10" id="KW-1185">Reference proteome</keyword>
<proteinExistence type="inferred from homology"/>
<name>L2GRG3_VITCO</name>
<organism evidence="9 10">
    <name type="scientific">Vittaforma corneae (strain ATCC 50505)</name>
    <name type="common">Microsporidian parasite</name>
    <name type="synonym">Nosema corneum</name>
    <dbReference type="NCBI Taxonomy" id="993615"/>
    <lineage>
        <taxon>Eukaryota</taxon>
        <taxon>Fungi</taxon>
        <taxon>Fungi incertae sedis</taxon>
        <taxon>Microsporidia</taxon>
        <taxon>Nosematidae</taxon>
        <taxon>Vittaforma</taxon>
    </lineage>
</organism>
<dbReference type="EC" id="2.1.1.-" evidence="8"/>
<dbReference type="SUPFAM" id="SSF53335">
    <property type="entry name" value="S-adenosyl-L-methionine-dependent methyltransferases"/>
    <property type="match status" value="1"/>
</dbReference>
<dbReference type="STRING" id="993615.L2GRG3"/>
<dbReference type="CDD" id="cd02440">
    <property type="entry name" value="AdoMet_MTases"/>
    <property type="match status" value="1"/>
</dbReference>
<accession>L2GRG3</accession>
<dbReference type="VEuPathDB" id="MicrosporidiaDB:VICG_00237"/>
<dbReference type="InterPro" id="IPR007823">
    <property type="entry name" value="RRP8"/>
</dbReference>
<dbReference type="AlphaFoldDB" id="L2GRG3"/>
<keyword evidence="7 8" id="KW-0539">Nucleus</keyword>
<dbReference type="OrthoDB" id="10258825at2759"/>
<evidence type="ECO:0000256" key="2">
    <source>
        <dbReference type="ARBA" id="ARBA00006301"/>
    </source>
</evidence>
<evidence type="ECO:0000256" key="4">
    <source>
        <dbReference type="ARBA" id="ARBA00022603"/>
    </source>
</evidence>
<dbReference type="HOGENOM" id="CLU_027694_1_2_1"/>
<evidence type="ECO:0000256" key="6">
    <source>
        <dbReference type="ARBA" id="ARBA00022691"/>
    </source>
</evidence>
<dbReference type="InterPro" id="IPR029063">
    <property type="entry name" value="SAM-dependent_MTases_sf"/>
</dbReference>
<keyword evidence="3 8" id="KW-0698">rRNA processing</keyword>
<evidence type="ECO:0000256" key="3">
    <source>
        <dbReference type="ARBA" id="ARBA00022552"/>
    </source>
</evidence>
<dbReference type="FunCoup" id="L2GRG3">
    <property type="interactions" value="109"/>
</dbReference>
<keyword evidence="4 8" id="KW-0489">Methyltransferase</keyword>
<keyword evidence="5 8" id="KW-0808">Transferase</keyword>
<dbReference type="Proteomes" id="UP000011082">
    <property type="component" value="Unassembled WGS sequence"/>
</dbReference>
<dbReference type="InterPro" id="IPR042036">
    <property type="entry name" value="RRP8_N"/>
</dbReference>
<evidence type="ECO:0000256" key="5">
    <source>
        <dbReference type="ARBA" id="ARBA00022679"/>
    </source>
</evidence>
<reference evidence="10" key="1">
    <citation type="submission" date="2011-05" db="EMBL/GenBank/DDBJ databases">
        <title>The genome sequence of Vittaforma corneae strain ATCC 50505.</title>
        <authorList>
            <consortium name="The Broad Institute Genome Sequencing Platform"/>
            <person name="Cuomo C."/>
            <person name="Didier E."/>
            <person name="Bowers L."/>
            <person name="Young S.K."/>
            <person name="Zeng Q."/>
            <person name="Gargeya S."/>
            <person name="Fitzgerald M."/>
            <person name="Haas B."/>
            <person name="Abouelleil A."/>
            <person name="Alvarado L."/>
            <person name="Arachchi H.M."/>
            <person name="Berlin A."/>
            <person name="Chapman S.B."/>
            <person name="Gearin G."/>
            <person name="Goldberg J."/>
            <person name="Griggs A."/>
            <person name="Gujja S."/>
            <person name="Hansen M."/>
            <person name="Heiman D."/>
            <person name="Howarth C."/>
            <person name="Larimer J."/>
            <person name="Lui A."/>
            <person name="MacDonald P.J.P."/>
            <person name="McCowen C."/>
            <person name="Montmayeur A."/>
            <person name="Murphy C."/>
            <person name="Neiman D."/>
            <person name="Pearson M."/>
            <person name="Priest M."/>
            <person name="Roberts A."/>
            <person name="Saif S."/>
            <person name="Shea T."/>
            <person name="Sisk P."/>
            <person name="Stolte C."/>
            <person name="Sykes S."/>
            <person name="Wortman J."/>
            <person name="Nusbaum C."/>
            <person name="Birren B."/>
        </authorList>
    </citation>
    <scope>NUCLEOTIDE SEQUENCE [LARGE SCALE GENOMIC DNA]</scope>
    <source>
        <strain evidence="10">ATCC 50505</strain>
    </source>
</reference>
<gene>
    <name evidence="9" type="ORF">VICG_00237</name>
</gene>
<dbReference type="PANTHER" id="PTHR12787">
    <property type="entry name" value="RIBOSOMAL RNA-PROCESSING PROTEIN 8"/>
    <property type="match status" value="1"/>
</dbReference>
<evidence type="ECO:0000313" key="9">
    <source>
        <dbReference type="EMBL" id="ELA42922.1"/>
    </source>
</evidence>
<sequence length="211" mass="24316">MGIIEKLQKKLEGGKFRLLNEKLYKNRGLTEKEALDYHKYYESQVKKWPCDPKKTIINKIKKCGQDNLKIADLGCGSCGIAENFKNVSSFDKYPINDKVVKCELREIPVEDKQFDVAVCCLSLMMTNIARVLRETNRILKVGGVFYMSEVASRVKNMKKFINSVEKLGFKVQDVDKTSTYFFILKFEKISDVSTENKLPVVALSAWTYKKR</sequence>
<evidence type="ECO:0000256" key="7">
    <source>
        <dbReference type="ARBA" id="ARBA00023242"/>
    </source>
</evidence>
<dbReference type="RefSeq" id="XP_007603690.1">
    <property type="nucleotide sequence ID" value="XM_007603628.1"/>
</dbReference>
<dbReference type="GO" id="GO:0032259">
    <property type="term" value="P:methylation"/>
    <property type="evidence" value="ECO:0007669"/>
    <property type="project" value="UniProtKB-KW"/>
</dbReference>